<keyword evidence="6" id="KW-1185">Reference proteome</keyword>
<sequence length="230" mass="25447">MSVSCSTGKNSLQTVHQRKSQELSRQAKAIKKVPKSAPPTAPAFPLGELGGHSLLATRLVARISHGLGARLIVKDVFDYAVFSELAGIIRQRLASMNTLPTASAGGQDIFSHPVVFKLSAKLQVSQLKGSSACADVEMPDYTAFQLIPADDVEKFTQDQINPQINFPKYMIQDVYLATHLQQCFLRDVYGRPKPLVPFYVEFPPDSRSFRVQAVLQRKEEERNVIQHPAG</sequence>
<evidence type="ECO:0000313" key="6">
    <source>
        <dbReference type="Proteomes" id="UP001397290"/>
    </source>
</evidence>
<gene>
    <name evidence="5" type="ORF">G3M48_009157</name>
</gene>
<comment type="caution">
    <text evidence="5">The sequence shown here is derived from an EMBL/GenBank/DDBJ whole genome shotgun (WGS) entry which is preliminary data.</text>
</comment>
<dbReference type="InterPro" id="IPR036736">
    <property type="entry name" value="ACP-like_sf"/>
</dbReference>
<reference evidence="5 6" key="1">
    <citation type="submission" date="2020-02" db="EMBL/GenBank/DDBJ databases">
        <title>Comparative genomics of the hypocrealean fungal genus Beauvera.</title>
        <authorList>
            <person name="Showalter D.N."/>
            <person name="Bushley K.E."/>
            <person name="Rehner S.A."/>
        </authorList>
    </citation>
    <scope>NUCLEOTIDE SEQUENCE [LARGE SCALE GENOMIC DNA]</scope>
    <source>
        <strain evidence="5 6">ARSEF4384</strain>
    </source>
</reference>
<evidence type="ECO:0000256" key="3">
    <source>
        <dbReference type="SAM" id="MobiDB-lite"/>
    </source>
</evidence>
<dbReference type="SUPFAM" id="SSF47336">
    <property type="entry name" value="ACP-like"/>
    <property type="match status" value="1"/>
</dbReference>
<dbReference type="SMART" id="SM00823">
    <property type="entry name" value="PKS_PP"/>
    <property type="match status" value="1"/>
</dbReference>
<accession>A0AAW0RJ54</accession>
<feature type="region of interest" description="Disordered" evidence="3">
    <location>
        <begin position="1"/>
        <end position="41"/>
    </location>
</feature>
<evidence type="ECO:0000256" key="1">
    <source>
        <dbReference type="ARBA" id="ARBA00022450"/>
    </source>
</evidence>
<dbReference type="AlphaFoldDB" id="A0AAW0RJ54"/>
<feature type="domain" description="Carrier" evidence="4">
    <location>
        <begin position="13"/>
        <end position="93"/>
    </location>
</feature>
<dbReference type="PROSITE" id="PS50075">
    <property type="entry name" value="CARRIER"/>
    <property type="match status" value="1"/>
</dbReference>
<evidence type="ECO:0000313" key="5">
    <source>
        <dbReference type="EMBL" id="KAK8142212.1"/>
    </source>
</evidence>
<dbReference type="Gene3D" id="1.10.1200.10">
    <property type="entry name" value="ACP-like"/>
    <property type="match status" value="1"/>
</dbReference>
<keyword evidence="2" id="KW-0597">Phosphoprotein</keyword>
<dbReference type="GO" id="GO:0031177">
    <property type="term" value="F:phosphopantetheine binding"/>
    <property type="evidence" value="ECO:0007669"/>
    <property type="project" value="InterPro"/>
</dbReference>
<dbReference type="Proteomes" id="UP001397290">
    <property type="component" value="Unassembled WGS sequence"/>
</dbReference>
<dbReference type="EMBL" id="JAAHCF010000727">
    <property type="protein sequence ID" value="KAK8142212.1"/>
    <property type="molecule type" value="Genomic_DNA"/>
</dbReference>
<keyword evidence="1" id="KW-0596">Phosphopantetheine</keyword>
<evidence type="ECO:0000259" key="4">
    <source>
        <dbReference type="PROSITE" id="PS50075"/>
    </source>
</evidence>
<protein>
    <recommendedName>
        <fullName evidence="4">Carrier domain-containing protein</fullName>
    </recommendedName>
</protein>
<dbReference type="InterPro" id="IPR020806">
    <property type="entry name" value="PKS_PP-bd"/>
</dbReference>
<dbReference type="InterPro" id="IPR006162">
    <property type="entry name" value="Ppantetheine_attach_site"/>
</dbReference>
<feature type="compositionally biased region" description="Polar residues" evidence="3">
    <location>
        <begin position="1"/>
        <end position="15"/>
    </location>
</feature>
<dbReference type="PROSITE" id="PS00012">
    <property type="entry name" value="PHOSPHOPANTETHEINE"/>
    <property type="match status" value="1"/>
</dbReference>
<name>A0AAW0RJ54_9HYPO</name>
<evidence type="ECO:0000256" key="2">
    <source>
        <dbReference type="ARBA" id="ARBA00022553"/>
    </source>
</evidence>
<proteinExistence type="predicted"/>
<dbReference type="Pfam" id="PF00550">
    <property type="entry name" value="PP-binding"/>
    <property type="match status" value="1"/>
</dbReference>
<dbReference type="InterPro" id="IPR009081">
    <property type="entry name" value="PP-bd_ACP"/>
</dbReference>
<organism evidence="5 6">
    <name type="scientific">Beauveria asiatica</name>
    <dbReference type="NCBI Taxonomy" id="1069075"/>
    <lineage>
        <taxon>Eukaryota</taxon>
        <taxon>Fungi</taxon>
        <taxon>Dikarya</taxon>
        <taxon>Ascomycota</taxon>
        <taxon>Pezizomycotina</taxon>
        <taxon>Sordariomycetes</taxon>
        <taxon>Hypocreomycetidae</taxon>
        <taxon>Hypocreales</taxon>
        <taxon>Cordycipitaceae</taxon>
        <taxon>Beauveria</taxon>
    </lineage>
</organism>